<feature type="transmembrane region" description="Helical" evidence="6">
    <location>
        <begin position="219"/>
        <end position="237"/>
    </location>
</feature>
<feature type="transmembrane region" description="Helical" evidence="6">
    <location>
        <begin position="136"/>
        <end position="157"/>
    </location>
</feature>
<comment type="subcellular location">
    <subcellularLocation>
        <location evidence="1">Cell membrane</location>
        <topology evidence="1">Multi-pass membrane protein</topology>
    </subcellularLocation>
</comment>
<evidence type="ECO:0000256" key="6">
    <source>
        <dbReference type="SAM" id="Phobius"/>
    </source>
</evidence>
<protein>
    <submittedName>
        <fullName evidence="7">Putative ABC transporter, permease protein</fullName>
    </submittedName>
</protein>
<proteinExistence type="predicted"/>
<evidence type="ECO:0000256" key="3">
    <source>
        <dbReference type="ARBA" id="ARBA00022692"/>
    </source>
</evidence>
<name>A0A0G0Q3S6_9BACT</name>
<evidence type="ECO:0000313" key="8">
    <source>
        <dbReference type="Proteomes" id="UP000034137"/>
    </source>
</evidence>
<keyword evidence="2" id="KW-1003">Cell membrane</keyword>
<dbReference type="PANTHER" id="PTHR30294">
    <property type="entry name" value="MEMBRANE COMPONENT OF ABC TRANSPORTER YHHJ-RELATED"/>
    <property type="match status" value="1"/>
</dbReference>
<dbReference type="PATRIC" id="fig|1618642.3.peg.780"/>
<dbReference type="Proteomes" id="UP000034137">
    <property type="component" value="Unassembled WGS sequence"/>
</dbReference>
<dbReference type="GO" id="GO:0140359">
    <property type="term" value="F:ABC-type transporter activity"/>
    <property type="evidence" value="ECO:0007669"/>
    <property type="project" value="InterPro"/>
</dbReference>
<evidence type="ECO:0000256" key="5">
    <source>
        <dbReference type="ARBA" id="ARBA00023136"/>
    </source>
</evidence>
<dbReference type="GO" id="GO:0005886">
    <property type="term" value="C:plasma membrane"/>
    <property type="evidence" value="ECO:0007669"/>
    <property type="project" value="UniProtKB-SubCell"/>
</dbReference>
<comment type="caution">
    <text evidence="7">The sequence shown here is derived from an EMBL/GenBank/DDBJ whole genome shotgun (WGS) entry which is preliminary data.</text>
</comment>
<evidence type="ECO:0000256" key="1">
    <source>
        <dbReference type="ARBA" id="ARBA00004651"/>
    </source>
</evidence>
<organism evidence="7 8">
    <name type="scientific">Candidatus Falkowbacteria bacterium GW2011_GWF2_39_8</name>
    <dbReference type="NCBI Taxonomy" id="1618642"/>
    <lineage>
        <taxon>Bacteria</taxon>
        <taxon>Candidatus Falkowiibacteriota</taxon>
    </lineage>
</organism>
<feature type="transmembrane region" description="Helical" evidence="6">
    <location>
        <begin position="98"/>
        <end position="124"/>
    </location>
</feature>
<keyword evidence="3 6" id="KW-0812">Transmembrane</keyword>
<feature type="transmembrane region" description="Helical" evidence="6">
    <location>
        <begin position="20"/>
        <end position="39"/>
    </location>
</feature>
<dbReference type="EMBL" id="LBXO01000044">
    <property type="protein sequence ID" value="KKR32031.1"/>
    <property type="molecule type" value="Genomic_DNA"/>
</dbReference>
<sequence>MDKKYFKTVYALFKKEFQNYYNSPIAYIFIGIFLVVGNWLFFNTFFMVNQASLRNYFDLLPWLFLFLTPAITMRLWAEEKKSGTIELLLTLPVTDWQVVLAKFLGALLFIASALLLTISLPLTVSSLGNLDWGPVVGGYLGALFMAGAYISLGLFISSLTKNQIIAFILALSVSFAFFIIGADFVLNGAPQFALPTMKFLGLGSHFYNIAKGVIDTKDVVYYLSFIFIFLWLNTKVIETRSWK</sequence>
<dbReference type="Pfam" id="PF12679">
    <property type="entry name" value="ABC2_membrane_2"/>
    <property type="match status" value="1"/>
</dbReference>
<feature type="transmembrane region" description="Helical" evidence="6">
    <location>
        <begin position="164"/>
        <end position="186"/>
    </location>
</feature>
<gene>
    <name evidence="7" type="ORF">UT64_C0044G0008</name>
</gene>
<reference evidence="7 8" key="1">
    <citation type="journal article" date="2015" name="Nature">
        <title>rRNA introns, odd ribosomes, and small enigmatic genomes across a large radiation of phyla.</title>
        <authorList>
            <person name="Brown C.T."/>
            <person name="Hug L.A."/>
            <person name="Thomas B.C."/>
            <person name="Sharon I."/>
            <person name="Castelle C.J."/>
            <person name="Singh A."/>
            <person name="Wilkins M.J."/>
            <person name="Williams K.H."/>
            <person name="Banfield J.F."/>
        </authorList>
    </citation>
    <scope>NUCLEOTIDE SEQUENCE [LARGE SCALE GENOMIC DNA]</scope>
</reference>
<accession>A0A0G0Q3S6</accession>
<dbReference type="AlphaFoldDB" id="A0A0G0Q3S6"/>
<evidence type="ECO:0000313" key="7">
    <source>
        <dbReference type="EMBL" id="KKR32031.1"/>
    </source>
</evidence>
<dbReference type="PANTHER" id="PTHR30294:SF29">
    <property type="entry name" value="MULTIDRUG ABC TRANSPORTER PERMEASE YBHS-RELATED"/>
    <property type="match status" value="1"/>
</dbReference>
<evidence type="ECO:0000256" key="4">
    <source>
        <dbReference type="ARBA" id="ARBA00022989"/>
    </source>
</evidence>
<keyword evidence="4 6" id="KW-1133">Transmembrane helix</keyword>
<feature type="transmembrane region" description="Helical" evidence="6">
    <location>
        <begin position="59"/>
        <end position="77"/>
    </location>
</feature>
<evidence type="ECO:0000256" key="2">
    <source>
        <dbReference type="ARBA" id="ARBA00022475"/>
    </source>
</evidence>
<dbReference type="InterPro" id="IPR051449">
    <property type="entry name" value="ABC-2_transporter_component"/>
</dbReference>
<keyword evidence="5 6" id="KW-0472">Membrane</keyword>